<evidence type="ECO:0000256" key="2">
    <source>
        <dbReference type="ARBA" id="ARBA00022448"/>
    </source>
</evidence>
<feature type="transmembrane region" description="Helical" evidence="10">
    <location>
        <begin position="834"/>
        <end position="857"/>
    </location>
</feature>
<feature type="region of interest" description="Disordered" evidence="9">
    <location>
        <begin position="793"/>
        <end position="823"/>
    </location>
</feature>
<evidence type="ECO:0000259" key="12">
    <source>
        <dbReference type="PROSITE" id="PS50929"/>
    </source>
</evidence>
<evidence type="ECO:0000313" key="14">
    <source>
        <dbReference type="Proteomes" id="UP000037460"/>
    </source>
</evidence>
<feature type="compositionally biased region" description="Polar residues" evidence="9">
    <location>
        <begin position="450"/>
        <end position="478"/>
    </location>
</feature>
<dbReference type="PANTHER" id="PTHR24223:SF443">
    <property type="entry name" value="MULTIDRUG-RESISTANCE LIKE PROTEIN 1, ISOFORM I"/>
    <property type="match status" value="1"/>
</dbReference>
<evidence type="ECO:0000256" key="6">
    <source>
        <dbReference type="ARBA" id="ARBA00022840"/>
    </source>
</evidence>
<feature type="region of interest" description="Disordered" evidence="9">
    <location>
        <begin position="410"/>
        <end position="478"/>
    </location>
</feature>
<keyword evidence="2" id="KW-0813">Transport</keyword>
<keyword evidence="6" id="KW-0067">ATP-binding</keyword>
<evidence type="ECO:0000256" key="5">
    <source>
        <dbReference type="ARBA" id="ARBA00022741"/>
    </source>
</evidence>
<feature type="transmembrane region" description="Helical" evidence="10">
    <location>
        <begin position="184"/>
        <end position="202"/>
    </location>
</feature>
<dbReference type="Pfam" id="PF00005">
    <property type="entry name" value="ABC_tran"/>
    <property type="match status" value="2"/>
</dbReference>
<dbReference type="SUPFAM" id="SSF90123">
    <property type="entry name" value="ABC transporter transmembrane region"/>
    <property type="match status" value="2"/>
</dbReference>
<feature type="compositionally biased region" description="Polar residues" evidence="9">
    <location>
        <begin position="494"/>
        <end position="507"/>
    </location>
</feature>
<feature type="transmembrane region" description="Helical" evidence="10">
    <location>
        <begin position="102"/>
        <end position="127"/>
    </location>
</feature>
<feature type="transmembrane region" description="Helical" evidence="10">
    <location>
        <begin position="1060"/>
        <end position="1082"/>
    </location>
</feature>
<accession>A0A0M0JH57</accession>
<sequence length="1410" mass="150540">MPIVRLRIGVLSELYHFWMSPIMRRRGKIEADTLPALPPEDSAAEMLEAFRHVRQTIIGLLSPRFYLIGLWNLIDAVANFSQPLIIAALVRAMRLGTFDDLAWLYGLAILLSFAALAAAVSIQQVLWGGARVGMRARIALSAAVYAKTLQLGNAALLQTSAASATNLVAVDANRLEMPFTFFHLLWYAPLCVFILGVMLYLLVDVATFPGLAFLVVIFYMQRYVGSKIAGLRSHIARQTDQRVKLMHDVLAGSESLKVNAWEDALARRVQKLRASEERLIWRGLALLSTLEALIFFAPGLATFLVLVTRYAIDDARESAALSIERAYAVLGLCNVLVKQFNVFPRAVKSFDEASVSFRRCERFLLLPEATGCATPPLLSHAFWKLQQALQGEMIRLDAVTATWTLERPSTTVATSRAGVEVTRSPKKPADPAKPGPVAASAEGSEESRQTELPTSQTELPNSQTELPTSQTELPISQTELPRVEVLVGTSAATANGTSSDAATANGTSSDAANTNGSASASTSAADGEEPFALTNLSMSVKAGQLCLLIGEVGSGKSSVLQLLLGEMLVCSGGLRVSTEGGIGYVPQHAWIVNASVRDNILLGRAFDEAWYSEVLGCVCLGVDLASFPTGDRTEIGERGVTVSGGQKARISLARALYGKPALLLLDDPLSAVDMHMAHHLVDVALLRVARRTLGCTVVLASHQLQFVHELADQGTPADLAAQGLLIAAGHPTPALSPADTKPASVELEAAPDAAPAVVEPDAKATATEPLSMLAPPKAAAGVLPSAPSEAAAMPAGSSTAMAGKPAAGSPSSGSAGASAAEMGRANQPGEARRFYLRHLGGLGCLAITLTFLCLAVCRALADWSLGRWITFGQRIEGAALYAGLTGTTVGLGVAYALSFTRVISAASRIHAEVLARVLRAPKSFFDTSPLGLLLNVFSKDMDTLDELLPIALAGFLKCLTIVSSAVIVSAIAAPAALTIAPVVFYVFRELTNYLQLTANQLKRIEKASSGPLFSLYTETLQGVTSIRAFGLQREFEARLVQRLDLNHRAHFLWTASNRWFAARLDVLTCCITLSVALCVIIFREALGEPSIAALSLTYVVQTTSLFQWGFRMWAEVQNNFVSVERALSYTKLPQEAAATEPTDAALIQRGWPEAAAVRFAEVRMRYRPGLPLALDGADFAFTGGIKAAVVGRSGAGKSSLSVALLRLTPLSSGHITIDGVDISTLGLRTLRRAITFIPQDAILWTGSLRSNLDPFGEHTDAELELVLAEVDWHRLAGSGEGVHHQVAEAGANLSSGTRQLVMLARALLRGSKLLLLDEATANVDFATDAVIQRVLRSRFPHSTILTIAHRLDTIIDYDLLLLMAAGCVAESGRPAELLERPESMFSALVGTGAAAERLRAAAKSRLAPVQ</sequence>
<dbReference type="PANTHER" id="PTHR24223">
    <property type="entry name" value="ATP-BINDING CASSETTE SUB-FAMILY C"/>
    <property type="match status" value="1"/>
</dbReference>
<dbReference type="SMART" id="SM00382">
    <property type="entry name" value="AAA"/>
    <property type="match status" value="2"/>
</dbReference>
<name>A0A0M0JH57_9EUKA</name>
<dbReference type="PROSITE" id="PS00211">
    <property type="entry name" value="ABC_TRANSPORTER_1"/>
    <property type="match status" value="1"/>
</dbReference>
<keyword evidence="5" id="KW-0547">Nucleotide-binding</keyword>
<feature type="compositionally biased region" description="Low complexity" evidence="9">
    <location>
        <begin position="508"/>
        <end position="524"/>
    </location>
</feature>
<dbReference type="InterPro" id="IPR044726">
    <property type="entry name" value="ABCC_6TM_D2"/>
</dbReference>
<dbReference type="PROSITE" id="PS50929">
    <property type="entry name" value="ABC_TM1F"/>
    <property type="match status" value="2"/>
</dbReference>
<evidence type="ECO:0000256" key="9">
    <source>
        <dbReference type="SAM" id="MobiDB-lite"/>
    </source>
</evidence>
<dbReference type="InterPro" id="IPR050173">
    <property type="entry name" value="ABC_transporter_C-like"/>
</dbReference>
<comment type="subcellular location">
    <subcellularLocation>
        <location evidence="1">Vacuole membrane</location>
        <topology evidence="1">Multi-pass membrane protein</topology>
    </subcellularLocation>
</comment>
<dbReference type="Gene3D" id="3.40.50.300">
    <property type="entry name" value="P-loop containing nucleotide triphosphate hydrolases"/>
    <property type="match status" value="2"/>
</dbReference>
<evidence type="ECO:0000256" key="8">
    <source>
        <dbReference type="ARBA" id="ARBA00023136"/>
    </source>
</evidence>
<dbReference type="GO" id="GO:0016887">
    <property type="term" value="F:ATP hydrolysis activity"/>
    <property type="evidence" value="ECO:0007669"/>
    <property type="project" value="InterPro"/>
</dbReference>
<dbReference type="GO" id="GO:0140359">
    <property type="term" value="F:ABC-type transporter activity"/>
    <property type="evidence" value="ECO:0007669"/>
    <property type="project" value="InterPro"/>
</dbReference>
<dbReference type="InterPro" id="IPR036640">
    <property type="entry name" value="ABC1_TM_sf"/>
</dbReference>
<evidence type="ECO:0000256" key="4">
    <source>
        <dbReference type="ARBA" id="ARBA00022737"/>
    </source>
</evidence>
<evidence type="ECO:0000256" key="7">
    <source>
        <dbReference type="ARBA" id="ARBA00022989"/>
    </source>
</evidence>
<evidence type="ECO:0000256" key="10">
    <source>
        <dbReference type="SAM" id="Phobius"/>
    </source>
</evidence>
<gene>
    <name evidence="13" type="ORF">Ctob_011695</name>
</gene>
<dbReference type="CDD" id="cd18580">
    <property type="entry name" value="ABC_6TM_ABCC_D2"/>
    <property type="match status" value="1"/>
</dbReference>
<dbReference type="Pfam" id="PF00664">
    <property type="entry name" value="ABC_membrane"/>
    <property type="match status" value="2"/>
</dbReference>
<organism evidence="13 14">
    <name type="scientific">Chrysochromulina tobinii</name>
    <dbReference type="NCBI Taxonomy" id="1460289"/>
    <lineage>
        <taxon>Eukaryota</taxon>
        <taxon>Haptista</taxon>
        <taxon>Haptophyta</taxon>
        <taxon>Prymnesiophyceae</taxon>
        <taxon>Prymnesiales</taxon>
        <taxon>Chrysochromulinaceae</taxon>
        <taxon>Chrysochromulina</taxon>
    </lineage>
</organism>
<dbReference type="InterPro" id="IPR003439">
    <property type="entry name" value="ABC_transporter-like_ATP-bd"/>
</dbReference>
<feature type="transmembrane region" description="Helical" evidence="10">
    <location>
        <begin position="878"/>
        <end position="897"/>
    </location>
</feature>
<reference evidence="14" key="1">
    <citation type="journal article" date="2015" name="PLoS Genet.">
        <title>Genome Sequence and Transcriptome Analyses of Chrysochromulina tobin: Metabolic Tools for Enhanced Algal Fitness in the Prominent Order Prymnesiales (Haptophyceae).</title>
        <authorList>
            <person name="Hovde B.T."/>
            <person name="Deodato C.R."/>
            <person name="Hunsperger H.M."/>
            <person name="Ryken S.A."/>
            <person name="Yost W."/>
            <person name="Jha R.K."/>
            <person name="Patterson J."/>
            <person name="Monnat R.J. Jr."/>
            <person name="Barlow S.B."/>
            <person name="Starkenburg S.R."/>
            <person name="Cattolico R.A."/>
        </authorList>
    </citation>
    <scope>NUCLEOTIDE SEQUENCE</scope>
    <source>
        <strain evidence="14">CCMP291</strain>
    </source>
</reference>
<dbReference type="InterPro" id="IPR027417">
    <property type="entry name" value="P-loop_NTPase"/>
</dbReference>
<keyword evidence="14" id="KW-1185">Reference proteome</keyword>
<dbReference type="EMBL" id="JWZX01002927">
    <property type="protein sequence ID" value="KOO25805.1"/>
    <property type="molecule type" value="Genomic_DNA"/>
</dbReference>
<dbReference type="Gene3D" id="1.20.1560.10">
    <property type="entry name" value="ABC transporter type 1, transmembrane domain"/>
    <property type="match status" value="2"/>
</dbReference>
<dbReference type="InterPro" id="IPR017871">
    <property type="entry name" value="ABC_transporter-like_CS"/>
</dbReference>
<dbReference type="InterPro" id="IPR011527">
    <property type="entry name" value="ABC1_TM_dom"/>
</dbReference>
<dbReference type="GO" id="GO:0005774">
    <property type="term" value="C:vacuolar membrane"/>
    <property type="evidence" value="ECO:0007669"/>
    <property type="project" value="UniProtKB-SubCell"/>
</dbReference>
<dbReference type="OrthoDB" id="6500128at2759"/>
<keyword evidence="8 10" id="KW-0472">Membrane</keyword>
<evidence type="ECO:0000313" key="13">
    <source>
        <dbReference type="EMBL" id="KOO25805.1"/>
    </source>
</evidence>
<feature type="domain" description="ABC transporter" evidence="11">
    <location>
        <begin position="517"/>
        <end position="747"/>
    </location>
</feature>
<feature type="domain" description="ABC transmembrane type-1" evidence="12">
    <location>
        <begin position="845"/>
        <end position="1118"/>
    </location>
</feature>
<keyword evidence="7 10" id="KW-1133">Transmembrane helix</keyword>
<feature type="domain" description="ABC transmembrane type-1" evidence="12">
    <location>
        <begin position="67"/>
        <end position="352"/>
    </location>
</feature>
<keyword evidence="4" id="KW-0677">Repeat</keyword>
<dbReference type="FunFam" id="3.40.50.300:FF:000838">
    <property type="entry name" value="ABC multidrug transporter (Eurofung)"/>
    <property type="match status" value="1"/>
</dbReference>
<dbReference type="Proteomes" id="UP000037460">
    <property type="component" value="Unassembled WGS sequence"/>
</dbReference>
<evidence type="ECO:0000256" key="3">
    <source>
        <dbReference type="ARBA" id="ARBA00022692"/>
    </source>
</evidence>
<evidence type="ECO:0000259" key="11">
    <source>
        <dbReference type="PROSITE" id="PS50893"/>
    </source>
</evidence>
<dbReference type="PROSITE" id="PS50893">
    <property type="entry name" value="ABC_TRANSPORTER_2"/>
    <property type="match status" value="2"/>
</dbReference>
<protein>
    <submittedName>
        <fullName evidence="13">Multidrug resistance</fullName>
    </submittedName>
</protein>
<keyword evidence="3 10" id="KW-0812">Transmembrane</keyword>
<proteinExistence type="predicted"/>
<comment type="caution">
    <text evidence="13">The sequence shown here is derived from an EMBL/GenBank/DDBJ whole genome shotgun (WGS) entry which is preliminary data.</text>
</comment>
<evidence type="ECO:0000256" key="1">
    <source>
        <dbReference type="ARBA" id="ARBA00004128"/>
    </source>
</evidence>
<dbReference type="InterPro" id="IPR044746">
    <property type="entry name" value="ABCC_6TM_D1"/>
</dbReference>
<dbReference type="CDD" id="cd18579">
    <property type="entry name" value="ABC_6TM_ABCC_D1"/>
    <property type="match status" value="1"/>
</dbReference>
<feature type="transmembrane region" description="Helical" evidence="10">
    <location>
        <begin position="65"/>
        <end position="90"/>
    </location>
</feature>
<dbReference type="SUPFAM" id="SSF52540">
    <property type="entry name" value="P-loop containing nucleoside triphosphate hydrolases"/>
    <property type="match status" value="2"/>
</dbReference>
<dbReference type="CDD" id="cd03244">
    <property type="entry name" value="ABCC_MRP_domain2"/>
    <property type="match status" value="1"/>
</dbReference>
<feature type="transmembrane region" description="Helical" evidence="10">
    <location>
        <begin position="961"/>
        <end position="987"/>
    </location>
</feature>
<feature type="transmembrane region" description="Helical" evidence="10">
    <location>
        <begin position="279"/>
        <end position="307"/>
    </location>
</feature>
<feature type="region of interest" description="Disordered" evidence="9">
    <location>
        <begin position="494"/>
        <end position="524"/>
    </location>
</feature>
<feature type="domain" description="ABC transporter" evidence="11">
    <location>
        <begin position="1157"/>
        <end position="1390"/>
    </location>
</feature>
<dbReference type="GO" id="GO:0005524">
    <property type="term" value="F:ATP binding"/>
    <property type="evidence" value="ECO:0007669"/>
    <property type="project" value="UniProtKB-KW"/>
</dbReference>
<dbReference type="InterPro" id="IPR003593">
    <property type="entry name" value="AAA+_ATPase"/>
</dbReference>